<dbReference type="Pfam" id="PF00106">
    <property type="entry name" value="adh_short"/>
    <property type="match status" value="1"/>
</dbReference>
<dbReference type="InterPro" id="IPR002347">
    <property type="entry name" value="SDR_fam"/>
</dbReference>
<dbReference type="InterPro" id="IPR036322">
    <property type="entry name" value="WD40_repeat_dom_sf"/>
</dbReference>
<evidence type="ECO:0000256" key="3">
    <source>
        <dbReference type="ARBA" id="ARBA00022574"/>
    </source>
</evidence>
<dbReference type="Pfam" id="PF00076">
    <property type="entry name" value="RRM_1"/>
    <property type="match status" value="3"/>
</dbReference>
<gene>
    <name evidence="14" type="ORF">C2E21_8837</name>
</gene>
<comment type="function">
    <text evidence="7">Heterogeneous nuclear ribonucleoprotein (hnRNP)-protein binding the poly(A) tail of mRNA and probably involved in some steps of pre-mRNA maturation.</text>
</comment>
<reference evidence="14 15" key="1">
    <citation type="journal article" date="2018" name="Plant J.">
        <title>Genome sequences of Chlorella sorokiniana UTEX 1602 and Micractinium conductrix SAG 241.80: implications to maltose excretion by a green alga.</title>
        <authorList>
            <person name="Arriola M.B."/>
            <person name="Velmurugan N."/>
            <person name="Zhang Y."/>
            <person name="Plunkett M.H."/>
            <person name="Hondzo H."/>
            <person name="Barney B.M."/>
        </authorList>
    </citation>
    <scope>NUCLEOTIDE SEQUENCE [LARGE SCALE GENOMIC DNA]</scope>
    <source>
        <strain evidence="15">UTEX 1602</strain>
    </source>
</reference>
<proteinExistence type="inferred from homology"/>
<dbReference type="PROSITE" id="PS50102">
    <property type="entry name" value="RRM"/>
    <property type="match status" value="3"/>
</dbReference>
<comment type="subunit">
    <text evidence="9">Interacts with the poly(A) tail of mRNA in nucleus.</text>
</comment>
<feature type="domain" description="RRM" evidence="13">
    <location>
        <begin position="328"/>
        <end position="407"/>
    </location>
</feature>
<dbReference type="GO" id="GO:0005730">
    <property type="term" value="C:nucleolus"/>
    <property type="evidence" value="ECO:0007669"/>
    <property type="project" value="UniProtKB-SubCell"/>
</dbReference>
<dbReference type="PRINTS" id="PR00320">
    <property type="entry name" value="GPROTEINBRPT"/>
</dbReference>
<evidence type="ECO:0000259" key="13">
    <source>
        <dbReference type="PROSITE" id="PS50102"/>
    </source>
</evidence>
<dbReference type="Gene3D" id="3.40.50.720">
    <property type="entry name" value="NAD(P)-binding Rossmann-like Domain"/>
    <property type="match status" value="1"/>
</dbReference>
<sequence length="805" mass="85017">MSNHTQAVTQVKWGGDGLIYSAARDCSINVWAATDGHMVRSLKGHGHWVNTMSLSTDYALRTGAFDHTGAAPADPDAAKAAAQARYDAARGGRPERLATGSDDFTLFLWEPSTQKQPLARMTGHMQLINQVTFSPDGRWIVSASFDKSVKLWDGLKGAFVATFRGHVGPVYQVAWSADSRLFVSGSKDSTLKVWDLRSKKLLMDLPGHADEVFSVDWSPDGGSVASGGKDKVASKSLWVGDLQPWMDESFLYNIFVSTNQLVSVKLIRNRATGQSEGYAFLEFRTHEAADMLLKSYNGQPIPGTDQVFRLNWAAYGVGKAQPPGEDCASLFVGDLAPDVSDIILQEYFRQFYPSVRSAKVITDAATGRSKGYGFVRFSLEAERDKALTEMNGHFLSNRPIRVSLATAKKNANTTTASAVQAPHPSDFDPTNTTLFIGGLSGGVTEEQLRAAFARFGDIIYVKIPAGKGCGFVQFVLRTAAERAMATMNGQVLGAGAMRISWGRSSSRVANQAAQQGGMAGHFGMHGAPFGMPGPFDPTMGGYQLGMPGGDPYAAAAFGMQPQPDAAMFQAYQQANGAALASLMRPNGMGPGGPGVGGPPGPVPPAPSSGGASSGGAPPAAAPAPANNNSQMNGKQAAAAAEGEGAAATEKAIDPKTFGSWAVVTGATDGMGRALAHQLADKGLSPHLQVGILVNNAGMGPIDGVPEYLEEQPAQFLVDLVIINCLMPTMLTKMVLAGMRERKRGLIINVGSIIANFDAPLVAAYGASKRFLDNLSVSVNAEYAQFGVRVQNLWAGSVATKMPGIK</sequence>
<dbReference type="PROSITE" id="PS50294">
    <property type="entry name" value="WD_REPEATS_REGION"/>
    <property type="match status" value="2"/>
</dbReference>
<keyword evidence="6" id="KW-0539">Nucleus</keyword>
<evidence type="ECO:0000256" key="4">
    <source>
        <dbReference type="ARBA" id="ARBA00022737"/>
    </source>
</evidence>
<dbReference type="CDD" id="cd00200">
    <property type="entry name" value="WD40"/>
    <property type="match status" value="1"/>
</dbReference>
<evidence type="ECO:0000256" key="2">
    <source>
        <dbReference type="ARBA" id="ARBA00004604"/>
    </source>
</evidence>
<dbReference type="FunFam" id="3.30.70.330:FF:000144">
    <property type="entry name" value="Polyadenylate-binding protein RBP47B"/>
    <property type="match status" value="1"/>
</dbReference>
<dbReference type="Pfam" id="PF00400">
    <property type="entry name" value="WD40"/>
    <property type="match status" value="4"/>
</dbReference>
<feature type="compositionally biased region" description="Low complexity" evidence="12">
    <location>
        <begin position="636"/>
        <end position="647"/>
    </location>
</feature>
<dbReference type="InterPro" id="IPR036291">
    <property type="entry name" value="NAD(P)-bd_dom_sf"/>
</dbReference>
<evidence type="ECO:0000256" key="7">
    <source>
        <dbReference type="ARBA" id="ARBA00057395"/>
    </source>
</evidence>
<dbReference type="PANTHER" id="PTHR19848">
    <property type="entry name" value="WD40 REPEAT PROTEIN"/>
    <property type="match status" value="1"/>
</dbReference>
<dbReference type="SUPFAM" id="SSF50978">
    <property type="entry name" value="WD40 repeat-like"/>
    <property type="match status" value="1"/>
</dbReference>
<feature type="compositionally biased region" description="Low complexity" evidence="12">
    <location>
        <begin position="607"/>
        <end position="625"/>
    </location>
</feature>
<dbReference type="AlphaFoldDB" id="A0A2P6TDB5"/>
<dbReference type="SUPFAM" id="SSF51735">
    <property type="entry name" value="NAD(P)-binding Rossmann-fold domains"/>
    <property type="match status" value="1"/>
</dbReference>
<evidence type="ECO:0000256" key="10">
    <source>
        <dbReference type="PROSITE-ProRule" id="PRU00176"/>
    </source>
</evidence>
<evidence type="ECO:0000256" key="9">
    <source>
        <dbReference type="ARBA" id="ARBA00063471"/>
    </source>
</evidence>
<evidence type="ECO:0000256" key="1">
    <source>
        <dbReference type="ARBA" id="ARBA00004463"/>
    </source>
</evidence>
<evidence type="ECO:0000313" key="15">
    <source>
        <dbReference type="Proteomes" id="UP000239899"/>
    </source>
</evidence>
<dbReference type="CDD" id="cd12345">
    <property type="entry name" value="RRM2_SECp43_like"/>
    <property type="match status" value="1"/>
</dbReference>
<keyword evidence="3 11" id="KW-0853">WD repeat</keyword>
<dbReference type="Proteomes" id="UP000239899">
    <property type="component" value="Unassembled WGS sequence"/>
</dbReference>
<dbReference type="InterPro" id="IPR000504">
    <property type="entry name" value="RRM_dom"/>
</dbReference>
<dbReference type="GO" id="GO:0003723">
    <property type="term" value="F:RNA binding"/>
    <property type="evidence" value="ECO:0007669"/>
    <property type="project" value="UniProtKB-UniRule"/>
</dbReference>
<keyword evidence="15" id="KW-1185">Reference proteome</keyword>
<dbReference type="OrthoDB" id="446113at2759"/>
<comment type="caution">
    <text evidence="14">The sequence shown here is derived from an EMBL/GenBank/DDBJ whole genome shotgun (WGS) entry which is preliminary data.</text>
</comment>
<evidence type="ECO:0000256" key="12">
    <source>
        <dbReference type="SAM" id="MobiDB-lite"/>
    </source>
</evidence>
<evidence type="ECO:0000256" key="5">
    <source>
        <dbReference type="ARBA" id="ARBA00022884"/>
    </source>
</evidence>
<name>A0A2P6TDB5_CHLSO</name>
<evidence type="ECO:0000256" key="6">
    <source>
        <dbReference type="ARBA" id="ARBA00023242"/>
    </source>
</evidence>
<dbReference type="GO" id="GO:0000027">
    <property type="term" value="P:ribosomal large subunit assembly"/>
    <property type="evidence" value="ECO:0007669"/>
    <property type="project" value="TreeGrafter"/>
</dbReference>
<evidence type="ECO:0000256" key="8">
    <source>
        <dbReference type="ARBA" id="ARBA00061069"/>
    </source>
</evidence>
<dbReference type="PANTHER" id="PTHR19848:SF0">
    <property type="entry name" value="NOTCHLESS PROTEIN HOMOLOG 1"/>
    <property type="match status" value="1"/>
</dbReference>
<dbReference type="Gene3D" id="2.130.10.10">
    <property type="entry name" value="YVTN repeat-like/Quinoprotein amine dehydrogenase"/>
    <property type="match status" value="1"/>
</dbReference>
<dbReference type="CDD" id="cd12344">
    <property type="entry name" value="RRM1_SECp43_like"/>
    <property type="match status" value="1"/>
</dbReference>
<dbReference type="SMART" id="SM00360">
    <property type="entry name" value="RRM"/>
    <property type="match status" value="3"/>
</dbReference>
<feature type="domain" description="RRM" evidence="13">
    <location>
        <begin position="432"/>
        <end position="504"/>
    </location>
</feature>
<feature type="repeat" description="WD" evidence="11">
    <location>
        <begin position="205"/>
        <end position="230"/>
    </location>
</feature>
<dbReference type="Gene3D" id="3.30.70.330">
    <property type="match status" value="3"/>
</dbReference>
<dbReference type="InterPro" id="IPR015943">
    <property type="entry name" value="WD40/YVTN_repeat-like_dom_sf"/>
</dbReference>
<feature type="repeat" description="WD" evidence="11">
    <location>
        <begin position="163"/>
        <end position="204"/>
    </location>
</feature>
<dbReference type="SUPFAM" id="SSF54928">
    <property type="entry name" value="RNA-binding domain, RBD"/>
    <property type="match status" value="2"/>
</dbReference>
<feature type="compositionally biased region" description="Pro residues" evidence="12">
    <location>
        <begin position="596"/>
        <end position="606"/>
    </location>
</feature>
<dbReference type="PRINTS" id="PR00081">
    <property type="entry name" value="GDHRDH"/>
</dbReference>
<dbReference type="FunFam" id="3.30.70.330:FF:000159">
    <property type="entry name" value="tRNA selenocysteine 1-associated protein 1"/>
    <property type="match status" value="1"/>
</dbReference>
<dbReference type="InterPro" id="IPR020472">
    <property type="entry name" value="WD40_PAC1"/>
</dbReference>
<dbReference type="STRING" id="3076.A0A2P6TDB5"/>
<comment type="similarity">
    <text evidence="8">Belongs to the polyadenylate-binding RBP47 family.</text>
</comment>
<dbReference type="EMBL" id="LHPG02000022">
    <property type="protein sequence ID" value="PRW20638.1"/>
    <property type="molecule type" value="Genomic_DNA"/>
</dbReference>
<comment type="subcellular location">
    <subcellularLocation>
        <location evidence="1">Cytoplasmic granule</location>
    </subcellularLocation>
    <subcellularLocation>
        <location evidence="2">Nucleus</location>
        <location evidence="2">Nucleolus</location>
    </subcellularLocation>
</comment>
<feature type="repeat" description="WD" evidence="11">
    <location>
        <begin position="121"/>
        <end position="153"/>
    </location>
</feature>
<accession>A0A2P6TDB5</accession>
<keyword evidence="4" id="KW-0677">Repeat</keyword>
<organism evidence="14 15">
    <name type="scientific">Chlorella sorokiniana</name>
    <name type="common">Freshwater green alga</name>
    <dbReference type="NCBI Taxonomy" id="3076"/>
    <lineage>
        <taxon>Eukaryota</taxon>
        <taxon>Viridiplantae</taxon>
        <taxon>Chlorophyta</taxon>
        <taxon>core chlorophytes</taxon>
        <taxon>Trebouxiophyceae</taxon>
        <taxon>Chlorellales</taxon>
        <taxon>Chlorellaceae</taxon>
        <taxon>Chlorella clade</taxon>
        <taxon>Chlorella</taxon>
    </lineage>
</organism>
<keyword evidence="5 10" id="KW-0694">RNA-binding</keyword>
<dbReference type="InterPro" id="IPR001680">
    <property type="entry name" value="WD40_rpt"/>
</dbReference>
<protein>
    <submittedName>
        <fullName evidence="14">Notchless-like protein</fullName>
    </submittedName>
</protein>
<feature type="region of interest" description="Disordered" evidence="12">
    <location>
        <begin position="582"/>
        <end position="651"/>
    </location>
</feature>
<evidence type="ECO:0000256" key="11">
    <source>
        <dbReference type="PROSITE-ProRule" id="PRU00221"/>
    </source>
</evidence>
<feature type="repeat" description="WD" evidence="11">
    <location>
        <begin position="1"/>
        <end position="41"/>
    </location>
</feature>
<dbReference type="InterPro" id="IPR035979">
    <property type="entry name" value="RBD_domain_sf"/>
</dbReference>
<dbReference type="PROSITE" id="PS50082">
    <property type="entry name" value="WD_REPEATS_2"/>
    <property type="match status" value="4"/>
</dbReference>
<feature type="domain" description="RRM" evidence="13">
    <location>
        <begin position="235"/>
        <end position="315"/>
    </location>
</feature>
<dbReference type="SMART" id="SM00320">
    <property type="entry name" value="WD40"/>
    <property type="match status" value="5"/>
</dbReference>
<dbReference type="PRINTS" id="PR00080">
    <property type="entry name" value="SDRFAMILY"/>
</dbReference>
<dbReference type="InterPro" id="IPR012677">
    <property type="entry name" value="Nucleotide-bd_a/b_plait_sf"/>
</dbReference>
<evidence type="ECO:0000313" key="14">
    <source>
        <dbReference type="EMBL" id="PRW20638.1"/>
    </source>
</evidence>